<proteinExistence type="predicted"/>
<keyword evidence="3" id="KW-1185">Reference proteome</keyword>
<keyword evidence="1" id="KW-0812">Transmembrane</keyword>
<dbReference type="RefSeq" id="WP_345825932.1">
    <property type="nucleotide sequence ID" value="NZ_JBDIML010000005.1"/>
</dbReference>
<reference evidence="2 3" key="1">
    <citation type="submission" date="2024-05" db="EMBL/GenBank/DDBJ databases">
        <authorList>
            <person name="Haq I."/>
            <person name="Ullah Z."/>
            <person name="Ahmad R."/>
            <person name="Li M."/>
            <person name="Tong Y."/>
        </authorList>
    </citation>
    <scope>NUCLEOTIDE SEQUENCE [LARGE SCALE GENOMIC DNA]</scope>
    <source>
        <strain evidence="2 3">16A2E</strain>
    </source>
</reference>
<dbReference type="EMBL" id="JBDIML010000005">
    <property type="protein sequence ID" value="MEN2768446.1"/>
    <property type="molecule type" value="Genomic_DNA"/>
</dbReference>
<feature type="transmembrane region" description="Helical" evidence="1">
    <location>
        <begin position="20"/>
        <end position="38"/>
    </location>
</feature>
<protein>
    <recommendedName>
        <fullName evidence="4">DUF2798 domain-containing protein</fullName>
    </recommendedName>
</protein>
<evidence type="ECO:0000313" key="3">
    <source>
        <dbReference type="Proteomes" id="UP001444625"/>
    </source>
</evidence>
<feature type="transmembrane region" description="Helical" evidence="1">
    <location>
        <begin position="58"/>
        <end position="81"/>
    </location>
</feature>
<keyword evidence="1" id="KW-0472">Membrane</keyword>
<name>A0ABU9XJH7_9BACI</name>
<evidence type="ECO:0008006" key="4">
    <source>
        <dbReference type="Google" id="ProtNLM"/>
    </source>
</evidence>
<gene>
    <name evidence="2" type="ORF">ABC228_14785</name>
</gene>
<feature type="transmembrane region" description="Helical" evidence="1">
    <location>
        <begin position="136"/>
        <end position="155"/>
    </location>
</feature>
<evidence type="ECO:0000256" key="1">
    <source>
        <dbReference type="SAM" id="Phobius"/>
    </source>
</evidence>
<comment type="caution">
    <text evidence="2">The sequence shown here is derived from an EMBL/GenBank/DDBJ whole genome shotgun (WGS) entry which is preliminary data.</text>
</comment>
<keyword evidence="1" id="KW-1133">Transmembrane helix</keyword>
<evidence type="ECO:0000313" key="2">
    <source>
        <dbReference type="EMBL" id="MEN2768446.1"/>
    </source>
</evidence>
<accession>A0ABU9XJH7</accession>
<sequence length="172" mass="19342">MENSKYVESRLPRNGKEGLIFLLIVSIISVNTIAPIIVGLERGFSKAVYFETLQIIPFMWVVVVLTVRLIAGPIVGKLLPIFVGKTDGFNARVLFNIVLNVTILSILLTIIGTWIGMKQISLAPFEKFLHVWPRNFGIAFWIEILIAQPVARFAMKQLHVSQARKAERVNLS</sequence>
<dbReference type="Proteomes" id="UP001444625">
    <property type="component" value="Unassembled WGS sequence"/>
</dbReference>
<feature type="transmembrane region" description="Helical" evidence="1">
    <location>
        <begin position="93"/>
        <end position="116"/>
    </location>
</feature>
<organism evidence="2 3">
    <name type="scientific">Ornithinibacillus xuwenensis</name>
    <dbReference type="NCBI Taxonomy" id="3144668"/>
    <lineage>
        <taxon>Bacteria</taxon>
        <taxon>Bacillati</taxon>
        <taxon>Bacillota</taxon>
        <taxon>Bacilli</taxon>
        <taxon>Bacillales</taxon>
        <taxon>Bacillaceae</taxon>
        <taxon>Ornithinibacillus</taxon>
    </lineage>
</organism>